<evidence type="ECO:0000313" key="2">
    <source>
        <dbReference type="EMBL" id="MEZ0476075.1"/>
    </source>
</evidence>
<evidence type="ECO:0000313" key="3">
    <source>
        <dbReference type="Proteomes" id="UP001566331"/>
    </source>
</evidence>
<dbReference type="Proteomes" id="UP001566331">
    <property type="component" value="Unassembled WGS sequence"/>
</dbReference>
<dbReference type="SMART" id="SM00829">
    <property type="entry name" value="PKS_ER"/>
    <property type="match status" value="1"/>
</dbReference>
<gene>
    <name evidence="2" type="ORF">AB6713_15855</name>
</gene>
<name>A0ABV4HXJ0_9GAMM</name>
<comment type="caution">
    <text evidence="2">The sequence shown here is derived from an EMBL/GenBank/DDBJ whole genome shotgun (WGS) entry which is preliminary data.</text>
</comment>
<dbReference type="EMBL" id="JBFWIC010000026">
    <property type="protein sequence ID" value="MEZ0476075.1"/>
    <property type="molecule type" value="Genomic_DNA"/>
</dbReference>
<dbReference type="InterPro" id="IPR036291">
    <property type="entry name" value="NAD(P)-bd_dom_sf"/>
</dbReference>
<dbReference type="Pfam" id="PF13602">
    <property type="entry name" value="ADH_zinc_N_2"/>
    <property type="match status" value="1"/>
</dbReference>
<dbReference type="InterPro" id="IPR020843">
    <property type="entry name" value="ER"/>
</dbReference>
<evidence type="ECO:0000259" key="1">
    <source>
        <dbReference type="SMART" id="SM00829"/>
    </source>
</evidence>
<reference evidence="2 3" key="1">
    <citation type="submission" date="2024-07" db="EMBL/GenBank/DDBJ databases">
        <title>Luteimonas salilacus sp. nov., isolated from the shore soil of Salt Lake in Tibet of China.</title>
        <authorList>
            <person name="Zhang X."/>
            <person name="Li A."/>
        </authorList>
    </citation>
    <scope>NUCLEOTIDE SEQUENCE [LARGE SCALE GENOMIC DNA]</scope>
    <source>
        <strain evidence="2 3">B3-2-R+30</strain>
    </source>
</reference>
<dbReference type="InterPro" id="IPR050700">
    <property type="entry name" value="YIM1/Zinc_Alcohol_DH_Fams"/>
</dbReference>
<dbReference type="Gene3D" id="3.90.180.10">
    <property type="entry name" value="Medium-chain alcohol dehydrogenases, catalytic domain"/>
    <property type="match status" value="1"/>
</dbReference>
<protein>
    <submittedName>
        <fullName evidence="2">Zinc-binding alcohol dehydrogenase family protein</fullName>
    </submittedName>
</protein>
<sequence length="234" mass="25052">MYYVPRLLSNEGGYATHHVEDAAIVALKPPGLGFEEAAALPLSAGTAWECLIERGKLEPGERILVHAGTGGVGIYAIQIARATGAFVVTTCRSEQADFVKSLGADIAIDYRAPDLDARLANATDGRGFDLVLDTIGGDAIERGCGQLADGGRLVSIVDHALPQNLIRGWERNIQLHLVLTTQRRQRLELIGALVEKGLLVPVIERTLPLEDAAQAHRLIEAGGRRGKIVLRVAS</sequence>
<dbReference type="RefSeq" id="WP_370564532.1">
    <property type="nucleotide sequence ID" value="NZ_JBFWIB010000008.1"/>
</dbReference>
<organism evidence="2 3">
    <name type="scientific">Luteimonas salinilitoris</name>
    <dbReference type="NCBI Taxonomy" id="3237697"/>
    <lineage>
        <taxon>Bacteria</taxon>
        <taxon>Pseudomonadati</taxon>
        <taxon>Pseudomonadota</taxon>
        <taxon>Gammaproteobacteria</taxon>
        <taxon>Lysobacterales</taxon>
        <taxon>Lysobacteraceae</taxon>
        <taxon>Luteimonas</taxon>
    </lineage>
</organism>
<accession>A0ABV4HXJ0</accession>
<proteinExistence type="predicted"/>
<dbReference type="PANTHER" id="PTHR11695">
    <property type="entry name" value="ALCOHOL DEHYDROGENASE RELATED"/>
    <property type="match status" value="1"/>
</dbReference>
<dbReference type="SUPFAM" id="SSF51735">
    <property type="entry name" value="NAD(P)-binding Rossmann-fold domains"/>
    <property type="match status" value="1"/>
</dbReference>
<keyword evidence="3" id="KW-1185">Reference proteome</keyword>
<feature type="domain" description="Enoyl reductase (ER)" evidence="1">
    <location>
        <begin position="1"/>
        <end position="230"/>
    </location>
</feature>
<dbReference type="PANTHER" id="PTHR11695:SF294">
    <property type="entry name" value="RETICULON-4-INTERACTING PROTEIN 1, MITOCHONDRIAL"/>
    <property type="match status" value="1"/>
</dbReference>